<dbReference type="EMBL" id="DS985243">
    <property type="protein sequence ID" value="EDV26322.1"/>
    <property type="molecule type" value="Genomic_DNA"/>
</dbReference>
<keyword evidence="4" id="KW-1015">Disulfide bond</keyword>
<dbReference type="Gene3D" id="4.10.40.20">
    <property type="match status" value="1"/>
</dbReference>
<evidence type="ECO:0000256" key="1">
    <source>
        <dbReference type="ARBA" id="ARBA00004613"/>
    </source>
</evidence>
<dbReference type="eggNOG" id="ENOG502RYNZ">
    <property type="taxonomic scope" value="Eukaryota"/>
</dbReference>
<dbReference type="KEGG" id="tad:TRIADDRAFT_54193"/>
<gene>
    <name evidence="7" type="ORF">TRIADDRAFT_54193</name>
</gene>
<dbReference type="PANTHER" id="PTHR14186">
    <property type="entry name" value="INSULIN-LIKE GROWTH FACTOR BINDING PROTEIN-RELATED"/>
    <property type="match status" value="1"/>
</dbReference>
<dbReference type="STRING" id="10228.B3RRD1"/>
<dbReference type="Proteomes" id="UP000009022">
    <property type="component" value="Unassembled WGS sequence"/>
</dbReference>
<dbReference type="PhylomeDB" id="B3RRD1"/>
<organism evidence="7 8">
    <name type="scientific">Trichoplax adhaerens</name>
    <name type="common">Trichoplax reptans</name>
    <dbReference type="NCBI Taxonomy" id="10228"/>
    <lineage>
        <taxon>Eukaryota</taxon>
        <taxon>Metazoa</taxon>
        <taxon>Placozoa</taxon>
        <taxon>Uniplacotomia</taxon>
        <taxon>Trichoplacea</taxon>
        <taxon>Trichoplacidae</taxon>
        <taxon>Trichoplax</taxon>
    </lineage>
</organism>
<feature type="chain" id="PRO_5002798413" description="IGFBP N-terminal domain-containing protein" evidence="5">
    <location>
        <begin position="27"/>
        <end position="243"/>
    </location>
</feature>
<dbReference type="InterPro" id="IPR000867">
    <property type="entry name" value="IGFBP-like"/>
</dbReference>
<dbReference type="InterPro" id="IPR011390">
    <property type="entry name" value="IGFBP_rP_mac25"/>
</dbReference>
<dbReference type="SUPFAM" id="SSF57184">
    <property type="entry name" value="Growth factor receptor domain"/>
    <property type="match status" value="1"/>
</dbReference>
<proteinExistence type="predicted"/>
<dbReference type="HOGENOM" id="CLU_085511_0_0_1"/>
<sequence>MKARMRISSCNYTWLYLTLLQIFVYAITCSNGLGCPHCNRQKCKYPTNCPGGLTYEPYCGCCLVCAKVLGESCGGPWGSSGHCDKGLECYISPFAYTKGSSIGVCRHIPVSGYAAAPTFSTCRPACTPEYCMKDHTAICSATNNAIEIKTCRGGCQHTSCDACSYIPVCHKCAVDDFKCLKRYGRCLKRKRCNRSTFPCPASQKGSSNTYHKMKHGIFQCGVPDCIPITEAPTNATATVTTDG</sequence>
<dbReference type="SMART" id="SM00121">
    <property type="entry name" value="IB"/>
    <property type="match status" value="1"/>
</dbReference>
<feature type="domain" description="IGFBP N-terminal" evidence="6">
    <location>
        <begin position="31"/>
        <end position="108"/>
    </location>
</feature>
<dbReference type="GO" id="GO:0001558">
    <property type="term" value="P:regulation of cell growth"/>
    <property type="evidence" value="ECO:0007669"/>
    <property type="project" value="InterPro"/>
</dbReference>
<evidence type="ECO:0000256" key="2">
    <source>
        <dbReference type="ARBA" id="ARBA00022525"/>
    </source>
</evidence>
<evidence type="ECO:0000313" key="8">
    <source>
        <dbReference type="Proteomes" id="UP000009022"/>
    </source>
</evidence>
<dbReference type="OMA" id="RFGRCVH"/>
<dbReference type="GeneID" id="6751533"/>
<keyword evidence="3 5" id="KW-0732">Signal</keyword>
<keyword evidence="2" id="KW-0964">Secreted</keyword>
<dbReference type="InParanoid" id="B3RRD1"/>
<dbReference type="GO" id="GO:0009966">
    <property type="term" value="P:regulation of signal transduction"/>
    <property type="evidence" value="ECO:0000318"/>
    <property type="project" value="GO_Central"/>
</dbReference>
<feature type="signal peptide" evidence="5">
    <location>
        <begin position="1"/>
        <end position="26"/>
    </location>
</feature>
<dbReference type="Pfam" id="PF00219">
    <property type="entry name" value="IGFBP"/>
    <property type="match status" value="1"/>
</dbReference>
<accession>B3RRD1</accession>
<name>B3RRD1_TRIAD</name>
<dbReference type="PANTHER" id="PTHR14186:SF20">
    <property type="entry name" value="CYSTEINE-RICH MOTOR NEURON 1 PROTEIN-LIKE"/>
    <property type="match status" value="1"/>
</dbReference>
<dbReference type="InterPro" id="IPR009030">
    <property type="entry name" value="Growth_fac_rcpt_cys_sf"/>
</dbReference>
<evidence type="ECO:0000256" key="4">
    <source>
        <dbReference type="ARBA" id="ARBA00023157"/>
    </source>
</evidence>
<protein>
    <recommendedName>
        <fullName evidence="6">IGFBP N-terminal domain-containing protein</fullName>
    </recommendedName>
</protein>
<comment type="subcellular location">
    <subcellularLocation>
        <location evidence="1">Secreted</location>
    </subcellularLocation>
</comment>
<dbReference type="OrthoDB" id="5976811at2759"/>
<keyword evidence="8" id="KW-1185">Reference proteome</keyword>
<dbReference type="PROSITE" id="PS51323">
    <property type="entry name" value="IGFBP_N_2"/>
    <property type="match status" value="1"/>
</dbReference>
<evidence type="ECO:0000256" key="5">
    <source>
        <dbReference type="SAM" id="SignalP"/>
    </source>
</evidence>
<reference evidence="7 8" key="1">
    <citation type="journal article" date="2008" name="Nature">
        <title>The Trichoplax genome and the nature of placozoans.</title>
        <authorList>
            <person name="Srivastava M."/>
            <person name="Begovic E."/>
            <person name="Chapman J."/>
            <person name="Putnam N.H."/>
            <person name="Hellsten U."/>
            <person name="Kawashima T."/>
            <person name="Kuo A."/>
            <person name="Mitros T."/>
            <person name="Salamov A."/>
            <person name="Carpenter M.L."/>
            <person name="Signorovitch A.Y."/>
            <person name="Moreno M.A."/>
            <person name="Kamm K."/>
            <person name="Grimwood J."/>
            <person name="Schmutz J."/>
            <person name="Shapiro H."/>
            <person name="Grigoriev I.V."/>
            <person name="Buss L.W."/>
            <person name="Schierwater B."/>
            <person name="Dellaporta S.L."/>
            <person name="Rokhsar D.S."/>
        </authorList>
    </citation>
    <scope>NUCLEOTIDE SEQUENCE [LARGE SCALE GENOMIC DNA]</scope>
    <source>
        <strain evidence="7 8">Grell-BS-1999</strain>
    </source>
</reference>
<dbReference type="CTD" id="6751533"/>
<dbReference type="RefSeq" id="XP_002110318.1">
    <property type="nucleotide sequence ID" value="XM_002110282.1"/>
</dbReference>
<evidence type="ECO:0000259" key="6">
    <source>
        <dbReference type="PROSITE" id="PS51323"/>
    </source>
</evidence>
<evidence type="ECO:0000256" key="3">
    <source>
        <dbReference type="ARBA" id="ARBA00022729"/>
    </source>
</evidence>
<dbReference type="GO" id="GO:0005576">
    <property type="term" value="C:extracellular region"/>
    <property type="evidence" value="ECO:0007669"/>
    <property type="project" value="UniProtKB-SubCell"/>
</dbReference>
<dbReference type="AlphaFoldDB" id="B3RRD1"/>
<evidence type="ECO:0000313" key="7">
    <source>
        <dbReference type="EMBL" id="EDV26322.1"/>
    </source>
</evidence>
<dbReference type="GO" id="GO:0005520">
    <property type="term" value="F:insulin-like growth factor binding"/>
    <property type="evidence" value="ECO:0007669"/>
    <property type="project" value="InterPro"/>
</dbReference>